<dbReference type="GO" id="GO:0048284">
    <property type="term" value="P:organelle fusion"/>
    <property type="evidence" value="ECO:0007669"/>
    <property type="project" value="TreeGrafter"/>
</dbReference>
<dbReference type="OrthoDB" id="26184at2759"/>
<dbReference type="GO" id="GO:0030897">
    <property type="term" value="C:HOPS complex"/>
    <property type="evidence" value="ECO:0007669"/>
    <property type="project" value="TreeGrafter"/>
</dbReference>
<dbReference type="InterPro" id="IPR019734">
    <property type="entry name" value="TPR_rpt"/>
</dbReference>
<dbReference type="EMBL" id="CALLCH030000016">
    <property type="protein sequence ID" value="CAI4217363.1"/>
    <property type="molecule type" value="Genomic_DNA"/>
</dbReference>
<feature type="compositionally biased region" description="Low complexity" evidence="7">
    <location>
        <begin position="639"/>
        <end position="652"/>
    </location>
</feature>
<evidence type="ECO:0000313" key="10">
    <source>
        <dbReference type="Proteomes" id="UP000838763"/>
    </source>
</evidence>
<dbReference type="Pfam" id="PF12451">
    <property type="entry name" value="VPS11_C"/>
    <property type="match status" value="1"/>
</dbReference>
<evidence type="ECO:0000256" key="4">
    <source>
        <dbReference type="ARBA" id="ARBA00022833"/>
    </source>
</evidence>
<keyword evidence="3" id="KW-0863">Zinc-finger</keyword>
<proteinExistence type="predicted"/>
<evidence type="ECO:0000256" key="1">
    <source>
        <dbReference type="ARBA" id="ARBA00004184"/>
    </source>
</evidence>
<keyword evidence="2" id="KW-0479">Metal-binding</keyword>
<gene>
    <name evidence="9" type="ORF">PPNO1_LOCUS6976</name>
</gene>
<comment type="subcellular location">
    <subcellularLocation>
        <location evidence="1">Endomembrane system</location>
        <topology evidence="1">Peripheral membrane protein</topology>
    </subcellularLocation>
</comment>
<dbReference type="GO" id="GO:0030674">
    <property type="term" value="F:protein-macromolecule adaptor activity"/>
    <property type="evidence" value="ECO:0007669"/>
    <property type="project" value="TreeGrafter"/>
</dbReference>
<keyword evidence="5" id="KW-0472">Membrane</keyword>
<dbReference type="GO" id="GO:0005768">
    <property type="term" value="C:endosome"/>
    <property type="evidence" value="ECO:0007669"/>
    <property type="project" value="TreeGrafter"/>
</dbReference>
<dbReference type="GO" id="GO:0008270">
    <property type="term" value="F:zinc ion binding"/>
    <property type="evidence" value="ECO:0007669"/>
    <property type="project" value="UniProtKB-KW"/>
</dbReference>
<keyword evidence="4" id="KW-0862">Zinc</keyword>
<dbReference type="InterPro" id="IPR011990">
    <property type="entry name" value="TPR-like_helical_dom_sf"/>
</dbReference>
<dbReference type="GO" id="GO:0007033">
    <property type="term" value="P:vacuole organization"/>
    <property type="evidence" value="ECO:0007669"/>
    <property type="project" value="TreeGrafter"/>
</dbReference>
<evidence type="ECO:0000313" key="9">
    <source>
        <dbReference type="EMBL" id="CAI4217363.1"/>
    </source>
</evidence>
<keyword evidence="10" id="KW-1185">Reference proteome</keyword>
<dbReference type="Gene3D" id="1.25.40.10">
    <property type="entry name" value="Tetratricopeptide repeat domain"/>
    <property type="match status" value="1"/>
</dbReference>
<accession>A0A9P1ME36</accession>
<evidence type="ECO:0000256" key="7">
    <source>
        <dbReference type="SAM" id="MobiDB-lite"/>
    </source>
</evidence>
<dbReference type="Proteomes" id="UP000838763">
    <property type="component" value="Unassembled WGS sequence"/>
</dbReference>
<evidence type="ECO:0000256" key="6">
    <source>
        <dbReference type="PROSITE-ProRule" id="PRU00339"/>
    </source>
</evidence>
<reference evidence="9" key="1">
    <citation type="submission" date="2022-11" db="EMBL/GenBank/DDBJ databases">
        <authorList>
            <person name="Scott C."/>
            <person name="Bruce N."/>
        </authorList>
    </citation>
    <scope>NUCLEOTIDE SEQUENCE</scope>
</reference>
<feature type="repeat" description="TPR" evidence="6">
    <location>
        <begin position="46"/>
        <end position="79"/>
    </location>
</feature>
<name>A0A9P1ME36_9PEZI</name>
<keyword evidence="6" id="KW-0802">TPR repeat</keyword>
<sequence>MTQDGKVNRYHQRSLQQRLEMLYQRNMFPLALELAQSAGMDSKQQSTIYKRFGDHLYQKGDYDAAMVQYIRAIDTTEPSQVIRKYLEQLHEHRKATSDHTTLLLNCYAKLKDIEKLEAFIKSPGDLNLPRETAREIDLVVDILVEDSKNYDEALNFIWQQDPETAYSCLMKYARVLIEHCPQDATQLFVDYYTGKFRPKPKVIMDLPLDDTEAAAAAAAAQGGLAMGAANAMQNFAGLIALPYRGVGANAAAAAGEANGNGTAAAAVEEGPAPEYTAPAPRTAFSSFIDHPDEFIIFLESCLEPPGLSKSDKTDLYTTLFEMYLHKASEKKGEHREEWEAKAKKLIAGSDIPMESSSVLLLSDLSGFKDGTILVKEQAGLLFDIFRSYTSAKDTRGAMKALRKYGPEEPQLYPAALAYLTSQPQILDEAGPDELAGVLDKIDKDGLMAPLQVIQTMMGQGGGDGVATMGMIKPYLHDIIERERREIASNRRRIAAFRTETEQKRGELTEISTRPAVFQATRFHQRCLRGGGAGPEAECPLCAKDNATIRALRKSQAENADKHGLFKNELERSEDRFATVADCQLVDPRASPTSRAKLVDFFAKALIAFQNSQDSFRVVCSLPSRQTVGVANPTPLQGATSKDSMVTTTSTTTAPTTDKVVTDASTGATAALAPSLAKPSRPVGRLVVLDSSFNPHARAHGHGGIGGVGVHDTGEFPTEVGHDRDDDYGGDGQKIASSMQAALGPFFDEARLRITLREGGGYGAIAEQRAYLDGLAGGGLEAVGGLGEWAGRLEAVEGEGTPGRKRPLPPGRWGGR</sequence>
<evidence type="ECO:0000256" key="2">
    <source>
        <dbReference type="ARBA" id="ARBA00022723"/>
    </source>
</evidence>
<dbReference type="InterPro" id="IPR024763">
    <property type="entry name" value="VPS11_C"/>
</dbReference>
<dbReference type="Pfam" id="PF23356">
    <property type="entry name" value="TPR_PEP5_VPS11"/>
    <property type="match status" value="2"/>
</dbReference>
<comment type="caution">
    <text evidence="9">The sequence shown here is derived from an EMBL/GenBank/DDBJ whole genome shotgun (WGS) entry which is preliminary data.</text>
</comment>
<evidence type="ECO:0000256" key="5">
    <source>
        <dbReference type="ARBA" id="ARBA00023136"/>
    </source>
</evidence>
<protein>
    <recommendedName>
        <fullName evidence="8">Vacuolar protein sorting protein 11 C-terminal domain-containing protein</fullName>
    </recommendedName>
</protein>
<organism evidence="9 10">
    <name type="scientific">Parascedosporium putredinis</name>
    <dbReference type="NCBI Taxonomy" id="1442378"/>
    <lineage>
        <taxon>Eukaryota</taxon>
        <taxon>Fungi</taxon>
        <taxon>Dikarya</taxon>
        <taxon>Ascomycota</taxon>
        <taxon>Pezizomycotina</taxon>
        <taxon>Sordariomycetes</taxon>
        <taxon>Hypocreomycetidae</taxon>
        <taxon>Microascales</taxon>
        <taxon>Microascaceae</taxon>
        <taxon>Parascedosporium</taxon>
    </lineage>
</organism>
<feature type="region of interest" description="Disordered" evidence="7">
    <location>
        <begin position="796"/>
        <end position="815"/>
    </location>
</feature>
<dbReference type="PANTHER" id="PTHR23323:SF24">
    <property type="entry name" value="VACUOLAR PROTEIN SORTING-ASSOCIATED PROTEIN 11 HOMOLOG"/>
    <property type="match status" value="1"/>
</dbReference>
<dbReference type="AlphaFoldDB" id="A0A9P1ME36"/>
<dbReference type="GO" id="GO:0007032">
    <property type="term" value="P:endosome organization"/>
    <property type="evidence" value="ECO:0007669"/>
    <property type="project" value="TreeGrafter"/>
</dbReference>
<evidence type="ECO:0000259" key="8">
    <source>
        <dbReference type="Pfam" id="PF12451"/>
    </source>
</evidence>
<dbReference type="InterPro" id="IPR057308">
    <property type="entry name" value="CHCR_PEP5_VPS11"/>
</dbReference>
<feature type="region of interest" description="Disordered" evidence="7">
    <location>
        <begin position="630"/>
        <end position="652"/>
    </location>
</feature>
<dbReference type="PROSITE" id="PS50005">
    <property type="entry name" value="TPR"/>
    <property type="match status" value="1"/>
</dbReference>
<evidence type="ECO:0000256" key="3">
    <source>
        <dbReference type="ARBA" id="ARBA00022771"/>
    </source>
</evidence>
<feature type="region of interest" description="Disordered" evidence="7">
    <location>
        <begin position="701"/>
        <end position="721"/>
    </location>
</feature>
<feature type="domain" description="Vacuolar protein sorting protein 11 C-terminal" evidence="8">
    <location>
        <begin position="545"/>
        <end position="581"/>
    </location>
</feature>
<dbReference type="GO" id="GO:0006904">
    <property type="term" value="P:vesicle docking involved in exocytosis"/>
    <property type="evidence" value="ECO:0007669"/>
    <property type="project" value="TreeGrafter"/>
</dbReference>
<dbReference type="PANTHER" id="PTHR23323">
    <property type="entry name" value="VACUOLAR PROTEIN SORTING-ASSOCIATED PROTEIN"/>
    <property type="match status" value="1"/>
</dbReference>